<feature type="compositionally biased region" description="Polar residues" evidence="5">
    <location>
        <begin position="35"/>
        <end position="45"/>
    </location>
</feature>
<evidence type="ECO:0000313" key="10">
    <source>
        <dbReference type="Proteomes" id="UP001165080"/>
    </source>
</evidence>
<feature type="region of interest" description="Disordered" evidence="5">
    <location>
        <begin position="1"/>
        <end position="45"/>
    </location>
</feature>
<dbReference type="Proteomes" id="UP001165080">
    <property type="component" value="Unassembled WGS sequence"/>
</dbReference>
<feature type="transmembrane region" description="Helical" evidence="6">
    <location>
        <begin position="167"/>
        <end position="186"/>
    </location>
</feature>
<dbReference type="InterPro" id="IPR011016">
    <property type="entry name" value="Znf_RING-CH"/>
</dbReference>
<dbReference type="SUPFAM" id="SSF57850">
    <property type="entry name" value="RING/U-box"/>
    <property type="match status" value="1"/>
</dbReference>
<evidence type="ECO:0000256" key="3">
    <source>
        <dbReference type="ARBA" id="ARBA00022833"/>
    </source>
</evidence>
<sequence length="358" mass="37737">MSGPQPADKEHTSGLGDVEVAPLLVKEDEEESENMLRTNRGNSSPAAAKTCRICMDDESDPVTNPLINPCKCSGTTKYVHRQCLLKWRTMKAGTQAHYRCEICHYRCAYLATQDVNAFSGLRHLRFVKAEMAMNLRLVCLVARSPLRYQFRRLWWARILGHPLTSGIIFAALLVTSSWLLGYVPLFEWLTGAPPGSSVALHLLNGLLLVGLLGALLMLVSLCASGPLPAGACNGCYCDPYCPAVAVAGGEECLALLVILAVSLAVAGLVWVCRTLYGVLYSGLRERMRWAEHMVENVGGDDGGGGGVRGRGGATAAAAGAAGAASSGSLAQSTAAAGPSSSSSSCPAATKPPPEESMV</sequence>
<evidence type="ECO:0000259" key="7">
    <source>
        <dbReference type="PROSITE" id="PS50089"/>
    </source>
</evidence>
<evidence type="ECO:0000256" key="1">
    <source>
        <dbReference type="ARBA" id="ARBA00022723"/>
    </source>
</evidence>
<dbReference type="PROSITE" id="PS50089">
    <property type="entry name" value="ZF_RING_2"/>
    <property type="match status" value="1"/>
</dbReference>
<dbReference type="Gene3D" id="3.30.40.10">
    <property type="entry name" value="Zinc/RING finger domain, C3HC4 (zinc finger)"/>
    <property type="match status" value="1"/>
</dbReference>
<organism evidence="9 10">
    <name type="scientific">Pleodorina starrii</name>
    <dbReference type="NCBI Taxonomy" id="330485"/>
    <lineage>
        <taxon>Eukaryota</taxon>
        <taxon>Viridiplantae</taxon>
        <taxon>Chlorophyta</taxon>
        <taxon>core chlorophytes</taxon>
        <taxon>Chlorophyceae</taxon>
        <taxon>CS clade</taxon>
        <taxon>Chlamydomonadales</taxon>
        <taxon>Volvocaceae</taxon>
        <taxon>Pleodorina</taxon>
    </lineage>
</organism>
<evidence type="ECO:0000256" key="4">
    <source>
        <dbReference type="PROSITE-ProRule" id="PRU00175"/>
    </source>
</evidence>
<evidence type="ECO:0000256" key="2">
    <source>
        <dbReference type="ARBA" id="ARBA00022771"/>
    </source>
</evidence>
<evidence type="ECO:0008006" key="11">
    <source>
        <dbReference type="Google" id="ProtNLM"/>
    </source>
</evidence>
<feature type="transmembrane region" description="Helical" evidence="6">
    <location>
        <begin position="198"/>
        <end position="219"/>
    </location>
</feature>
<feature type="transmembrane region" description="Helical" evidence="6">
    <location>
        <begin position="253"/>
        <end position="279"/>
    </location>
</feature>
<dbReference type="SMART" id="SM00744">
    <property type="entry name" value="RINGv"/>
    <property type="match status" value="1"/>
</dbReference>
<dbReference type="EMBL" id="BRXU01000027">
    <property type="protein sequence ID" value="GLC59278.1"/>
    <property type="molecule type" value="Genomic_DNA"/>
</dbReference>
<keyword evidence="2 4" id="KW-0863">Zinc-finger</keyword>
<dbReference type="InterPro" id="IPR001841">
    <property type="entry name" value="Znf_RING"/>
</dbReference>
<dbReference type="InterPro" id="IPR013083">
    <property type="entry name" value="Znf_RING/FYVE/PHD"/>
</dbReference>
<keyword evidence="10" id="KW-1185">Reference proteome</keyword>
<evidence type="ECO:0000259" key="8">
    <source>
        <dbReference type="PROSITE" id="PS51292"/>
    </source>
</evidence>
<dbReference type="CDD" id="cd16495">
    <property type="entry name" value="RING_CH-C4HC3_MARCH"/>
    <property type="match status" value="1"/>
</dbReference>
<dbReference type="AlphaFoldDB" id="A0A9W6F7K6"/>
<dbReference type="Pfam" id="PF12906">
    <property type="entry name" value="RINGv"/>
    <property type="match status" value="1"/>
</dbReference>
<protein>
    <recommendedName>
        <fullName evidence="11">RING-CH-type domain-containing protein</fullName>
    </recommendedName>
</protein>
<feature type="region of interest" description="Disordered" evidence="5">
    <location>
        <begin position="331"/>
        <end position="358"/>
    </location>
</feature>
<dbReference type="PANTHER" id="PTHR46347">
    <property type="entry name" value="RING/FYVE/PHD ZINC FINGER SUPERFAMILY PROTEIN"/>
    <property type="match status" value="1"/>
</dbReference>
<feature type="domain" description="RING-CH-type" evidence="8">
    <location>
        <begin position="43"/>
        <end position="110"/>
    </location>
</feature>
<dbReference type="PANTHER" id="PTHR46347:SF1">
    <property type="entry name" value="RING_FYVE_PHD ZINC FINGER SUPERFAMILY PROTEIN"/>
    <property type="match status" value="1"/>
</dbReference>
<feature type="compositionally biased region" description="Low complexity" evidence="5">
    <location>
        <begin position="331"/>
        <end position="348"/>
    </location>
</feature>
<reference evidence="9 10" key="1">
    <citation type="journal article" date="2023" name="Commun. Biol.">
        <title>Reorganization of the ancestral sex-determining regions during the evolution of trioecy in Pleodorina starrii.</title>
        <authorList>
            <person name="Takahashi K."/>
            <person name="Suzuki S."/>
            <person name="Kawai-Toyooka H."/>
            <person name="Yamamoto K."/>
            <person name="Hamaji T."/>
            <person name="Ootsuki R."/>
            <person name="Yamaguchi H."/>
            <person name="Kawachi M."/>
            <person name="Higashiyama T."/>
            <person name="Nozaki H."/>
        </authorList>
    </citation>
    <scope>NUCLEOTIDE SEQUENCE [LARGE SCALE GENOMIC DNA]</scope>
    <source>
        <strain evidence="9 10">NIES-4479</strain>
    </source>
</reference>
<evidence type="ECO:0000313" key="9">
    <source>
        <dbReference type="EMBL" id="GLC59278.1"/>
    </source>
</evidence>
<keyword evidence="3" id="KW-0862">Zinc</keyword>
<dbReference type="GO" id="GO:0008270">
    <property type="term" value="F:zinc ion binding"/>
    <property type="evidence" value="ECO:0007669"/>
    <property type="project" value="UniProtKB-KW"/>
</dbReference>
<keyword evidence="1" id="KW-0479">Metal-binding</keyword>
<accession>A0A9W6F7K6</accession>
<evidence type="ECO:0000256" key="5">
    <source>
        <dbReference type="SAM" id="MobiDB-lite"/>
    </source>
</evidence>
<comment type="caution">
    <text evidence="9">The sequence shown here is derived from an EMBL/GenBank/DDBJ whole genome shotgun (WGS) entry which is preliminary data.</text>
</comment>
<keyword evidence="6" id="KW-0472">Membrane</keyword>
<feature type="domain" description="RING-type" evidence="7">
    <location>
        <begin position="51"/>
        <end position="104"/>
    </location>
</feature>
<dbReference type="PROSITE" id="PS51292">
    <property type="entry name" value="ZF_RING_CH"/>
    <property type="match status" value="1"/>
</dbReference>
<keyword evidence="6" id="KW-1133">Transmembrane helix</keyword>
<evidence type="ECO:0000256" key="6">
    <source>
        <dbReference type="SAM" id="Phobius"/>
    </source>
</evidence>
<keyword evidence="6" id="KW-0812">Transmembrane</keyword>
<name>A0A9W6F7K6_9CHLO</name>
<gene>
    <name evidence="9" type="primary">PLEST008510</name>
    <name evidence="9" type="ORF">PLESTB_001469500</name>
</gene>
<proteinExistence type="predicted"/>